<dbReference type="AlphaFoldDB" id="A0AA40BRN5"/>
<protein>
    <submittedName>
        <fullName evidence="1">Uncharacterized protein</fullName>
    </submittedName>
</protein>
<dbReference type="Proteomes" id="UP001172159">
    <property type="component" value="Unassembled WGS sequence"/>
</dbReference>
<proteinExistence type="predicted"/>
<name>A0AA40BRN5_9PEZI</name>
<keyword evidence="2" id="KW-1185">Reference proteome</keyword>
<evidence type="ECO:0000313" key="2">
    <source>
        <dbReference type="Proteomes" id="UP001172159"/>
    </source>
</evidence>
<reference evidence="1" key="1">
    <citation type="submission" date="2023-06" db="EMBL/GenBank/DDBJ databases">
        <title>Genome-scale phylogeny and comparative genomics of the fungal order Sordariales.</title>
        <authorList>
            <consortium name="Lawrence Berkeley National Laboratory"/>
            <person name="Hensen N."/>
            <person name="Bonometti L."/>
            <person name="Westerberg I."/>
            <person name="Brannstrom I.O."/>
            <person name="Guillou S."/>
            <person name="Cros-Aarteil S."/>
            <person name="Calhoun S."/>
            <person name="Haridas S."/>
            <person name="Kuo A."/>
            <person name="Mondo S."/>
            <person name="Pangilinan J."/>
            <person name="Riley R."/>
            <person name="Labutti K."/>
            <person name="Andreopoulos B."/>
            <person name="Lipzen A."/>
            <person name="Chen C."/>
            <person name="Yanf M."/>
            <person name="Daum C."/>
            <person name="Ng V."/>
            <person name="Clum A."/>
            <person name="Steindorff A."/>
            <person name="Ohm R."/>
            <person name="Martin F."/>
            <person name="Silar P."/>
            <person name="Natvig D."/>
            <person name="Lalanne C."/>
            <person name="Gautier V."/>
            <person name="Ament-Velasquez S.L."/>
            <person name="Kruys A."/>
            <person name="Hutchinson M.I."/>
            <person name="Powell A.J."/>
            <person name="Barry K."/>
            <person name="Miller A.N."/>
            <person name="Grigoriev I.V."/>
            <person name="Debuchy R."/>
            <person name="Gladieux P."/>
            <person name="Thoren M.H."/>
            <person name="Johannesson H."/>
        </authorList>
    </citation>
    <scope>NUCLEOTIDE SEQUENCE</scope>
    <source>
        <strain evidence="1">CBS 540.89</strain>
    </source>
</reference>
<sequence length="175" mass="19083">MSSFAPPEITLRIFSEFQSIQVLAHLDKKIDSSILRTSVASSLGNRILPIPKARECSMLIPGAGLITPKKWAKLKFDVPELGVVGETMSVQLAEWETSLPDMYIAQRLFDKLSTQVLETPSAAPENKIDVFFTNVEPADEAAPLHQLPPHVTLVLDKISEISISGNSDASGIKTT</sequence>
<organism evidence="1 2">
    <name type="scientific">Apiosordaria backusii</name>
    <dbReference type="NCBI Taxonomy" id="314023"/>
    <lineage>
        <taxon>Eukaryota</taxon>
        <taxon>Fungi</taxon>
        <taxon>Dikarya</taxon>
        <taxon>Ascomycota</taxon>
        <taxon>Pezizomycotina</taxon>
        <taxon>Sordariomycetes</taxon>
        <taxon>Sordariomycetidae</taxon>
        <taxon>Sordariales</taxon>
        <taxon>Lasiosphaeriaceae</taxon>
        <taxon>Apiosordaria</taxon>
    </lineage>
</organism>
<evidence type="ECO:0000313" key="1">
    <source>
        <dbReference type="EMBL" id="KAK0739156.1"/>
    </source>
</evidence>
<accession>A0AA40BRN5</accession>
<comment type="caution">
    <text evidence="1">The sequence shown here is derived from an EMBL/GenBank/DDBJ whole genome shotgun (WGS) entry which is preliminary data.</text>
</comment>
<dbReference type="EMBL" id="JAUKTV010000004">
    <property type="protein sequence ID" value="KAK0739156.1"/>
    <property type="molecule type" value="Genomic_DNA"/>
</dbReference>
<gene>
    <name evidence="1" type="ORF">B0T21DRAFT_362066</name>
</gene>